<feature type="binding site" evidence="8">
    <location>
        <position position="409"/>
    </location>
    <ligand>
        <name>[4Fe-4S] cluster</name>
        <dbReference type="ChEBI" id="CHEBI:49883"/>
        <label>2</label>
    </ligand>
</feature>
<dbReference type="Gene3D" id="3.30.70.20">
    <property type="match status" value="1"/>
</dbReference>
<evidence type="ECO:0000256" key="7">
    <source>
        <dbReference type="ARBA" id="ARBA00023014"/>
    </source>
</evidence>
<evidence type="ECO:0000256" key="4">
    <source>
        <dbReference type="ARBA" id="ARBA00022737"/>
    </source>
</evidence>
<dbReference type="Gene3D" id="3.40.50.11540">
    <property type="entry name" value="NADH-ubiquinone oxidoreductase 51kDa subunit"/>
    <property type="match status" value="1"/>
</dbReference>
<dbReference type="EMBL" id="JABBJH010000009">
    <property type="protein sequence ID" value="NMK39249.1"/>
    <property type="molecule type" value="Genomic_DNA"/>
</dbReference>
<comment type="subunit">
    <text evidence="8">The complex is composed of six subunits: RnfA, RnfB, RnfC, RnfD, RnfE and RnfG.</text>
</comment>
<feature type="binding site" evidence="8">
    <location>
        <position position="412"/>
    </location>
    <ligand>
        <name>[4Fe-4S] cluster</name>
        <dbReference type="ChEBI" id="CHEBI:49883"/>
        <label>2</label>
    </ligand>
</feature>
<protein>
    <recommendedName>
        <fullName evidence="8">Ion-translocating oxidoreductase complex subunit C</fullName>
        <ecNumber evidence="8">7.-.-.-</ecNumber>
    </recommendedName>
    <alternativeName>
        <fullName evidence="8">Rnf electron transport complex subunit C</fullName>
    </alternativeName>
</protein>
<proteinExistence type="inferred from homology"/>
<dbReference type="PROSITE" id="PS00198">
    <property type="entry name" value="4FE4S_FER_1"/>
    <property type="match status" value="2"/>
</dbReference>
<dbReference type="HAMAP" id="MF_00461">
    <property type="entry name" value="RsxC_RnfC"/>
    <property type="match status" value="1"/>
</dbReference>
<feature type="binding site" evidence="8">
    <location>
        <position position="406"/>
    </location>
    <ligand>
        <name>[4Fe-4S] cluster</name>
        <dbReference type="ChEBI" id="CHEBI:49883"/>
        <label>2</label>
    </ligand>
</feature>
<dbReference type="GO" id="GO:0051539">
    <property type="term" value="F:4 iron, 4 sulfur cluster binding"/>
    <property type="evidence" value="ECO:0007669"/>
    <property type="project" value="UniProtKB-KW"/>
</dbReference>
<reference evidence="10 12" key="1">
    <citation type="journal article" date="2018" name="Genome Announc.">
        <title>Complete genomes of two Megasphaera elsdenii strains, NCIMB 702410 and ATCC 25940.</title>
        <authorList>
            <person name="Hatmaker E.A."/>
            <person name="O'Dell K."/>
            <person name="Riley L.A."/>
            <person name="Klingeman D.M."/>
            <person name="Guss A.M."/>
        </authorList>
    </citation>
    <scope>NUCLEOTIDE SEQUENCE [LARGE SCALE GENOMIC DNA]</scope>
    <source>
        <strain evidence="10 12">NCIMB702410</strain>
    </source>
</reference>
<keyword evidence="2 8" id="KW-0004">4Fe-4S</keyword>
<feature type="binding site" evidence="8">
    <location>
        <position position="373"/>
    </location>
    <ligand>
        <name>[4Fe-4S] cluster</name>
        <dbReference type="ChEBI" id="CHEBI:49883"/>
        <label>1</label>
    </ligand>
</feature>
<comment type="function">
    <text evidence="8">Part of a membrane-bound complex that couples electron transfer with translocation of ions across the membrane.</text>
</comment>
<dbReference type="Pfam" id="PF13375">
    <property type="entry name" value="RnfC_N"/>
    <property type="match status" value="1"/>
</dbReference>
<dbReference type="InterPro" id="IPR010208">
    <property type="entry name" value="Ion_transpt_RnfC/RsxC"/>
</dbReference>
<accession>A0A269TCI7</accession>
<dbReference type="InterPro" id="IPR017900">
    <property type="entry name" value="4Fe4S_Fe_S_CS"/>
</dbReference>
<dbReference type="GO" id="GO:0022900">
    <property type="term" value="P:electron transport chain"/>
    <property type="evidence" value="ECO:0007669"/>
    <property type="project" value="UniProtKB-UniRule"/>
</dbReference>
<dbReference type="OrthoDB" id="9767754at2"/>
<dbReference type="GO" id="GO:0005886">
    <property type="term" value="C:plasma membrane"/>
    <property type="evidence" value="ECO:0007669"/>
    <property type="project" value="UniProtKB-SubCell"/>
</dbReference>
<dbReference type="Pfam" id="PF12838">
    <property type="entry name" value="Fer4_7"/>
    <property type="match status" value="1"/>
</dbReference>
<comment type="cofactor">
    <cofactor evidence="8">
        <name>[4Fe-4S] cluster</name>
        <dbReference type="ChEBI" id="CHEBI:49883"/>
    </cofactor>
    <text evidence="8">Binds 2 [4Fe-4S] clusters per subunit.</text>
</comment>
<reference evidence="11 13" key="2">
    <citation type="submission" date="2020-04" db="EMBL/GenBank/DDBJ databases">
        <authorList>
            <person name="Hitch T.C.A."/>
            <person name="Wylensek D."/>
            <person name="Clavel T."/>
        </authorList>
    </citation>
    <scope>NUCLEOTIDE SEQUENCE [LARGE SCALE GENOMIC DNA]</scope>
    <source>
        <strain evidence="11 13">WCA-386-APC-2A</strain>
    </source>
</reference>
<evidence type="ECO:0000313" key="11">
    <source>
        <dbReference type="EMBL" id="NMK39249.1"/>
    </source>
</evidence>
<dbReference type="GO" id="GO:0009055">
    <property type="term" value="F:electron transfer activity"/>
    <property type="evidence" value="ECO:0007669"/>
    <property type="project" value="InterPro"/>
</dbReference>
<dbReference type="InterPro" id="IPR017896">
    <property type="entry name" value="4Fe4S_Fe-S-bd"/>
</dbReference>
<organism evidence="11 13">
    <name type="scientific">Megasphaera elsdenii</name>
    <dbReference type="NCBI Taxonomy" id="907"/>
    <lineage>
        <taxon>Bacteria</taxon>
        <taxon>Bacillati</taxon>
        <taxon>Bacillota</taxon>
        <taxon>Negativicutes</taxon>
        <taxon>Veillonellales</taxon>
        <taxon>Veillonellaceae</taxon>
        <taxon>Megasphaera</taxon>
    </lineage>
</organism>
<keyword evidence="8" id="KW-1278">Translocase</keyword>
<evidence type="ECO:0000256" key="8">
    <source>
        <dbReference type="HAMAP-Rule" id="MF_00461"/>
    </source>
</evidence>
<dbReference type="InterPro" id="IPR037225">
    <property type="entry name" value="Nuo51_FMN-bd_sf"/>
</dbReference>
<keyword evidence="7 8" id="KW-0411">Iron-sulfur</keyword>
<comment type="similarity">
    <text evidence="8">Belongs to the 4Fe4S bacterial-type ferredoxin family. RnfC subfamily.</text>
</comment>
<evidence type="ECO:0000256" key="5">
    <source>
        <dbReference type="ARBA" id="ARBA00022982"/>
    </source>
</evidence>
<gene>
    <name evidence="11" type="primary">rsxC</name>
    <name evidence="8" type="synonym">rnfC</name>
    <name evidence="10" type="ORF">C6Y28_02980</name>
    <name evidence="11" type="ORF">HG933_07620</name>
</gene>
<evidence type="ECO:0000313" key="13">
    <source>
        <dbReference type="Proteomes" id="UP000536773"/>
    </source>
</evidence>
<dbReference type="EMBL" id="CP027569">
    <property type="protein sequence ID" value="AVO26664.1"/>
    <property type="molecule type" value="Genomic_DNA"/>
</dbReference>
<dbReference type="InterPro" id="IPR026902">
    <property type="entry name" value="RnfC_N"/>
</dbReference>
<feature type="binding site" evidence="8">
    <location>
        <position position="367"/>
    </location>
    <ligand>
        <name>[4Fe-4S] cluster</name>
        <dbReference type="ChEBI" id="CHEBI:49883"/>
        <label>1</label>
    </ligand>
</feature>
<keyword evidence="4 8" id="KW-0677">Repeat</keyword>
<dbReference type="NCBIfam" id="NF003454">
    <property type="entry name" value="PRK05035.1"/>
    <property type="match status" value="1"/>
</dbReference>
<name>A0A269TCI7_MEGEL</name>
<dbReference type="NCBIfam" id="TIGR01945">
    <property type="entry name" value="rnfC"/>
    <property type="match status" value="1"/>
</dbReference>
<keyword evidence="8" id="KW-1003">Cell membrane</keyword>
<evidence type="ECO:0000256" key="6">
    <source>
        <dbReference type="ARBA" id="ARBA00023004"/>
    </source>
</evidence>
<evidence type="ECO:0000313" key="10">
    <source>
        <dbReference type="EMBL" id="AVO26664.1"/>
    </source>
</evidence>
<dbReference type="GeneID" id="97491081"/>
<keyword evidence="3 8" id="KW-0479">Metal-binding</keyword>
<dbReference type="InterPro" id="IPR011538">
    <property type="entry name" value="Nuo51_FMN-bd"/>
</dbReference>
<comment type="subcellular location">
    <subcellularLocation>
        <location evidence="8">Cell membrane</location>
        <topology evidence="8">Peripheral membrane protein</topology>
    </subcellularLocation>
</comment>
<evidence type="ECO:0000256" key="2">
    <source>
        <dbReference type="ARBA" id="ARBA00022485"/>
    </source>
</evidence>
<keyword evidence="8" id="KW-0472">Membrane</keyword>
<dbReference type="SUPFAM" id="SSF142019">
    <property type="entry name" value="Nqo1 FMN-binding domain-like"/>
    <property type="match status" value="1"/>
</dbReference>
<dbReference type="Pfam" id="PF10531">
    <property type="entry name" value="SLBB"/>
    <property type="match status" value="1"/>
</dbReference>
<dbReference type="RefSeq" id="WP_014015125.1">
    <property type="nucleotide sequence ID" value="NZ_AP031433.1"/>
</dbReference>
<feature type="domain" description="4Fe-4S ferredoxin-type" evidence="9">
    <location>
        <begin position="357"/>
        <end position="387"/>
    </location>
</feature>
<evidence type="ECO:0000313" key="12">
    <source>
        <dbReference type="Proteomes" id="UP000238358"/>
    </source>
</evidence>
<feature type="binding site" evidence="8">
    <location>
        <position position="370"/>
    </location>
    <ligand>
        <name>[4Fe-4S] cluster</name>
        <dbReference type="ChEBI" id="CHEBI:49883"/>
        <label>1</label>
    </ligand>
</feature>
<dbReference type="Gene3D" id="3.10.20.600">
    <property type="match status" value="1"/>
</dbReference>
<keyword evidence="5 8" id="KW-0249">Electron transport</keyword>
<keyword evidence="6 8" id="KW-0408">Iron</keyword>
<dbReference type="Proteomes" id="UP000536773">
    <property type="component" value="Unassembled WGS sequence"/>
</dbReference>
<evidence type="ECO:0000256" key="3">
    <source>
        <dbReference type="ARBA" id="ARBA00022723"/>
    </source>
</evidence>
<dbReference type="PANTHER" id="PTHR43034:SF2">
    <property type="entry name" value="ION-TRANSLOCATING OXIDOREDUCTASE COMPLEX SUBUNIT C"/>
    <property type="match status" value="1"/>
</dbReference>
<feature type="binding site" evidence="8">
    <location>
        <position position="377"/>
    </location>
    <ligand>
        <name>[4Fe-4S] cluster</name>
        <dbReference type="ChEBI" id="CHEBI:49883"/>
        <label>2</label>
    </ligand>
</feature>
<dbReference type="Proteomes" id="UP000238358">
    <property type="component" value="Chromosome"/>
</dbReference>
<evidence type="ECO:0000259" key="9">
    <source>
        <dbReference type="PROSITE" id="PS51379"/>
    </source>
</evidence>
<dbReference type="AlphaFoldDB" id="A0A269TCI7"/>
<dbReference type="PROSITE" id="PS51379">
    <property type="entry name" value="4FE4S_FER_2"/>
    <property type="match status" value="2"/>
</dbReference>
<evidence type="ECO:0000256" key="1">
    <source>
        <dbReference type="ARBA" id="ARBA00022448"/>
    </source>
</evidence>
<feature type="binding site" evidence="8">
    <location>
        <position position="416"/>
    </location>
    <ligand>
        <name>[4Fe-4S] cluster</name>
        <dbReference type="ChEBI" id="CHEBI:49883"/>
        <label>1</label>
    </ligand>
</feature>
<dbReference type="Pfam" id="PF01512">
    <property type="entry name" value="Complex1_51K"/>
    <property type="match status" value="1"/>
</dbReference>
<dbReference type="PANTHER" id="PTHR43034">
    <property type="entry name" value="ION-TRANSLOCATING OXIDOREDUCTASE COMPLEX SUBUNIT C"/>
    <property type="match status" value="1"/>
</dbReference>
<feature type="domain" description="4Fe-4S ferredoxin-type" evidence="9">
    <location>
        <begin position="397"/>
        <end position="428"/>
    </location>
</feature>
<dbReference type="EC" id="7.-.-.-" evidence="8"/>
<sequence length="451" mass="48485">MLNTFKRGGVHPDDGKIYAKDKAIETPAVPAQVVIPMSQHFGAPCTPTVKVGDLVKKGQLIGTSDAFLHADIHASTSGKVIKVAPMPHNMMVKCMAVVIEADGKDEWAEGIPQAHDWKQLDSKEILELIKKAGVVGCGGATFPAHVKLAPNKPVDTFIVNGAECEPYLTCDYRAMVEKETTDKLVTGVQICMKVLGVKKAFIGIEDNKPEAIQNLTEAFKDIPEVTVLACKTKYPQGAEKMMIEACTGRQVEPGGLPMNVGCVVSNVGTVIAITDAVCQGIPFIERLTTVTGDCIKEPKNLRLRIGTTFQEAIDYCGGFSKQPDRLIAGGPMMGLAQYQLDVPITKGASGILALSPEKCQVGEESPCIRCGRCVEACPMGLIPSQLSIFSSCQAWDKCMEYGVMNCVECGSCVYTCPAKRNIVQYIRNAKGQCKAIQRAAQAKAEAQKAKN</sequence>
<dbReference type="GO" id="GO:0046872">
    <property type="term" value="F:metal ion binding"/>
    <property type="evidence" value="ECO:0007669"/>
    <property type="project" value="UniProtKB-KW"/>
</dbReference>
<dbReference type="SUPFAM" id="SSF46548">
    <property type="entry name" value="alpha-helical ferredoxin"/>
    <property type="match status" value="1"/>
</dbReference>
<keyword evidence="1 8" id="KW-0813">Transport</keyword>
<dbReference type="InterPro" id="IPR019554">
    <property type="entry name" value="Soluble_ligand-bd"/>
</dbReference>